<dbReference type="Gene3D" id="3.40.50.410">
    <property type="entry name" value="von Willebrand factor, type A domain"/>
    <property type="match status" value="1"/>
</dbReference>
<proteinExistence type="predicted"/>
<dbReference type="EMBL" id="CAEZTQ010000143">
    <property type="protein sequence ID" value="CAB4576666.1"/>
    <property type="molecule type" value="Genomic_DNA"/>
</dbReference>
<name>A0A6J6ELE8_9ZZZZ</name>
<accession>A0A6J6ELE8</accession>
<gene>
    <name evidence="2" type="ORF">UFOPK1572_00326</name>
    <name evidence="3" type="ORF">UFOPK1704_00746</name>
</gene>
<dbReference type="InterPro" id="IPR002035">
    <property type="entry name" value="VWF_A"/>
</dbReference>
<dbReference type="SMART" id="SM00327">
    <property type="entry name" value="VWA"/>
    <property type="match status" value="1"/>
</dbReference>
<evidence type="ECO:0000313" key="2">
    <source>
        <dbReference type="EMBL" id="CAB4553338.1"/>
    </source>
</evidence>
<dbReference type="Pfam" id="PF13519">
    <property type="entry name" value="VWA_2"/>
    <property type="match status" value="1"/>
</dbReference>
<organism evidence="3">
    <name type="scientific">freshwater metagenome</name>
    <dbReference type="NCBI Taxonomy" id="449393"/>
    <lineage>
        <taxon>unclassified sequences</taxon>
        <taxon>metagenomes</taxon>
        <taxon>ecological metagenomes</taxon>
    </lineage>
</organism>
<dbReference type="InterPro" id="IPR036465">
    <property type="entry name" value="vWFA_dom_sf"/>
</dbReference>
<dbReference type="AlphaFoldDB" id="A0A6J6ELE8"/>
<dbReference type="CDD" id="cd00198">
    <property type="entry name" value="vWFA"/>
    <property type="match status" value="1"/>
</dbReference>
<dbReference type="SUPFAM" id="SSF53300">
    <property type="entry name" value="vWA-like"/>
    <property type="match status" value="1"/>
</dbReference>
<protein>
    <submittedName>
        <fullName evidence="3">Unannotated protein</fullName>
    </submittedName>
</protein>
<sequence>MSRNENFENISPEVGELDEAAFDEAMQNSPDEMLGLLADLTGATDPKLRELAKRLAGRLMLELGNRGRTRPRGIGKMVEQPYRPDAGDIDIDASLDAIAESRRGSAIDPERLRVRGWRKPGTALCLLVDRSGSMGGQPLATNAVAAAAVASRNPDDYSVIAFGKDVVVTKSQDVPKSSERVINDILTLRGYGTTDLAGALHVGKQQLGRSRAGRQIAVLLSDCRATVDGDAESIARAFDELIVIAPHDDHDEAQAFASRVGARLALVSGPSDIPSVLAQALEAV</sequence>
<reference evidence="3" key="1">
    <citation type="submission" date="2020-05" db="EMBL/GenBank/DDBJ databases">
        <authorList>
            <person name="Chiriac C."/>
            <person name="Salcher M."/>
            <person name="Ghai R."/>
            <person name="Kavagutti S V."/>
        </authorList>
    </citation>
    <scope>NUCLEOTIDE SEQUENCE</scope>
</reference>
<evidence type="ECO:0000259" key="1">
    <source>
        <dbReference type="SMART" id="SM00327"/>
    </source>
</evidence>
<feature type="domain" description="VWFA" evidence="1">
    <location>
        <begin position="121"/>
        <end position="278"/>
    </location>
</feature>
<dbReference type="EMBL" id="CAEZTC010000025">
    <property type="protein sequence ID" value="CAB4553338.1"/>
    <property type="molecule type" value="Genomic_DNA"/>
</dbReference>
<evidence type="ECO:0000313" key="3">
    <source>
        <dbReference type="EMBL" id="CAB4576666.1"/>
    </source>
</evidence>